<accession>A0A2S8HUR8</accession>
<name>A0A2S8HUR8_9PSED</name>
<organism evidence="1 2">
    <name type="scientific">Pseudomonas frederiksbergensis</name>
    <dbReference type="NCBI Taxonomy" id="104087"/>
    <lineage>
        <taxon>Bacteria</taxon>
        <taxon>Pseudomonadati</taxon>
        <taxon>Pseudomonadota</taxon>
        <taxon>Gammaproteobacteria</taxon>
        <taxon>Pseudomonadales</taxon>
        <taxon>Pseudomonadaceae</taxon>
        <taxon>Pseudomonas</taxon>
    </lineage>
</organism>
<proteinExistence type="predicted"/>
<dbReference type="Proteomes" id="UP000239687">
    <property type="component" value="Unassembled WGS sequence"/>
</dbReference>
<evidence type="ECO:0000313" key="1">
    <source>
        <dbReference type="EMBL" id="PQP06310.1"/>
    </source>
</evidence>
<dbReference type="AlphaFoldDB" id="A0A2S8HUR8"/>
<gene>
    <name evidence="1" type="ORF">C5612_00665</name>
</gene>
<comment type="caution">
    <text evidence="1">The sequence shown here is derived from an EMBL/GenBank/DDBJ whole genome shotgun (WGS) entry which is preliminary data.</text>
</comment>
<sequence length="178" mass="20032">MQSKQDEATQSSIEQPIVQIEMAIDSDGAERALAKIGMNFLAFTFGSSFITRPQFESIKKSILTGTPELPHSSFGEEYENVANDLFGNVPNQCHCVMLMAAPTDDGLCEMYFNARLYGTGAYKVLLAKQLPTTDLLLPIYFLINYETNTITPMSMLDYQFKYGVLVERFLEDLNKPQE</sequence>
<reference evidence="1 2" key="1">
    <citation type="submission" date="2018-02" db="EMBL/GenBank/DDBJ databases">
        <title>Draft genome sequencing of Pseudomonas frederiksbergensis 11-D3.</title>
        <authorList>
            <person name="Zheng B.-X."/>
        </authorList>
    </citation>
    <scope>NUCLEOTIDE SEQUENCE [LARGE SCALE GENOMIC DNA]</scope>
    <source>
        <strain evidence="1 2">11-D3</strain>
    </source>
</reference>
<protein>
    <submittedName>
        <fullName evidence="1">Uncharacterized protein</fullName>
    </submittedName>
</protein>
<evidence type="ECO:0000313" key="2">
    <source>
        <dbReference type="Proteomes" id="UP000239687"/>
    </source>
</evidence>
<dbReference type="EMBL" id="PUIN01000001">
    <property type="protein sequence ID" value="PQP06310.1"/>
    <property type="molecule type" value="Genomic_DNA"/>
</dbReference>